<dbReference type="PROSITE" id="PS00675">
    <property type="entry name" value="SIGMA54_INTERACT_1"/>
    <property type="match status" value="1"/>
</dbReference>
<dbReference type="Gene3D" id="1.10.8.60">
    <property type="match status" value="1"/>
</dbReference>
<keyword evidence="4" id="KW-0238">DNA-binding</keyword>
<organism evidence="8 9">
    <name type="scientific">Mesoterricola silvestris</name>
    <dbReference type="NCBI Taxonomy" id="2927979"/>
    <lineage>
        <taxon>Bacteria</taxon>
        <taxon>Pseudomonadati</taxon>
        <taxon>Acidobacteriota</taxon>
        <taxon>Holophagae</taxon>
        <taxon>Holophagales</taxon>
        <taxon>Holophagaceae</taxon>
        <taxon>Mesoterricola</taxon>
    </lineage>
</organism>
<evidence type="ECO:0000256" key="2">
    <source>
        <dbReference type="ARBA" id="ARBA00022840"/>
    </source>
</evidence>
<evidence type="ECO:0000256" key="5">
    <source>
        <dbReference type="ARBA" id="ARBA00023159"/>
    </source>
</evidence>
<sequence length="508" mass="54965">MAKAALDLARALKELALVAGRLPQGEAFLPAALDALAGIVPYDLAAVLRLEKGRLRVVCARGPLAGDPVRTHTLDLDRFPSIAEALRTGRTRVMDAHDHAEGDGDPYDGVLDLPHGHACMVVPLLGGGRMLGALTFDRATCGTFEPFTVSLATIYGQLIALTWMAQEQSADQRELLEAENRLLRSEVVGADDAGALMERSLSPAFRQVAGQARQVAASESAVLITGETGTGKEVLARAIHGWSRRAERPFLRLNCAALPEHLVESELFGHTRGAFSGASQARPGRFQVAHGGTLLLDEIGDLPLPMQSKLLRVLQEGTFEPLGSDRSVTVDVRILAATNVDLERAVAEGRFRADLFYRLNVFPLRLPPLRERREDILLLAEDWLFRQARRTGQGPWRIPPGDAARLEAHPWTGNVRELINVLERATILAPQGDLDLEAALRSAAPGPLPGPAPEDLRSVERDAILKALRQCAGRIYGAGGAALRLGLRPTTLQSRMKKLGIARTTLIS</sequence>
<dbReference type="PANTHER" id="PTHR32071:SF117">
    <property type="entry name" value="PTS-DEPENDENT DIHYDROXYACETONE KINASE OPERON REGULATORY PROTEIN-RELATED"/>
    <property type="match status" value="1"/>
</dbReference>
<dbReference type="SMART" id="SM00382">
    <property type="entry name" value="AAA"/>
    <property type="match status" value="1"/>
</dbReference>
<dbReference type="Pfam" id="PF00158">
    <property type="entry name" value="Sigma54_activat"/>
    <property type="match status" value="1"/>
</dbReference>
<dbReference type="SMART" id="SM00065">
    <property type="entry name" value="GAF"/>
    <property type="match status" value="1"/>
</dbReference>
<dbReference type="Gene3D" id="3.40.50.300">
    <property type="entry name" value="P-loop containing nucleotide triphosphate hydrolases"/>
    <property type="match status" value="1"/>
</dbReference>
<keyword evidence="6" id="KW-0804">Transcription</keyword>
<accession>A0AA48K9Y6</accession>
<dbReference type="InterPro" id="IPR003018">
    <property type="entry name" value="GAF"/>
</dbReference>
<evidence type="ECO:0000256" key="6">
    <source>
        <dbReference type="ARBA" id="ARBA00023163"/>
    </source>
</evidence>
<dbReference type="Pfam" id="PF02954">
    <property type="entry name" value="HTH_8"/>
    <property type="match status" value="1"/>
</dbReference>
<dbReference type="Gene3D" id="1.10.10.60">
    <property type="entry name" value="Homeodomain-like"/>
    <property type="match status" value="1"/>
</dbReference>
<protein>
    <submittedName>
        <fullName evidence="8">ATPase AAA</fullName>
    </submittedName>
</protein>
<dbReference type="SUPFAM" id="SSF52540">
    <property type="entry name" value="P-loop containing nucleoside triphosphate hydrolases"/>
    <property type="match status" value="1"/>
</dbReference>
<dbReference type="Pfam" id="PF01590">
    <property type="entry name" value="GAF"/>
    <property type="match status" value="1"/>
</dbReference>
<evidence type="ECO:0000256" key="3">
    <source>
        <dbReference type="ARBA" id="ARBA00023015"/>
    </source>
</evidence>
<keyword evidence="9" id="KW-1185">Reference proteome</keyword>
<dbReference type="InterPro" id="IPR025662">
    <property type="entry name" value="Sigma_54_int_dom_ATP-bd_1"/>
</dbReference>
<dbReference type="PROSITE" id="PS50045">
    <property type="entry name" value="SIGMA54_INTERACT_4"/>
    <property type="match status" value="1"/>
</dbReference>
<dbReference type="GO" id="GO:0043565">
    <property type="term" value="F:sequence-specific DNA binding"/>
    <property type="evidence" value="ECO:0007669"/>
    <property type="project" value="InterPro"/>
</dbReference>
<evidence type="ECO:0000313" key="9">
    <source>
        <dbReference type="Proteomes" id="UP001238179"/>
    </source>
</evidence>
<keyword evidence="2" id="KW-0067">ATP-binding</keyword>
<reference evidence="9" key="1">
    <citation type="journal article" date="2023" name="Int. J. Syst. Evol. Microbiol.">
        <title>Mesoterricola silvestris gen. nov., sp. nov., Mesoterricola sediminis sp. nov., Geothrix oryzae sp. nov., Geothrix edaphica sp. nov., Geothrix rubra sp. nov., and Geothrix limicola sp. nov., six novel members of Acidobacteriota isolated from soils.</title>
        <authorList>
            <person name="Itoh H."/>
            <person name="Sugisawa Y."/>
            <person name="Mise K."/>
            <person name="Xu Z."/>
            <person name="Kuniyasu M."/>
            <person name="Ushijima N."/>
            <person name="Kawano K."/>
            <person name="Kobayashi E."/>
            <person name="Shiratori Y."/>
            <person name="Masuda Y."/>
            <person name="Senoo K."/>
        </authorList>
    </citation>
    <scope>NUCLEOTIDE SEQUENCE [LARGE SCALE GENOMIC DNA]</scope>
    <source>
        <strain evidence="9">W79</strain>
    </source>
</reference>
<dbReference type="FunFam" id="3.40.50.300:FF:000006">
    <property type="entry name" value="DNA-binding transcriptional regulator NtrC"/>
    <property type="match status" value="1"/>
</dbReference>
<dbReference type="CDD" id="cd00009">
    <property type="entry name" value="AAA"/>
    <property type="match status" value="1"/>
</dbReference>
<dbReference type="InterPro" id="IPR003593">
    <property type="entry name" value="AAA+_ATPase"/>
</dbReference>
<dbReference type="InterPro" id="IPR009057">
    <property type="entry name" value="Homeodomain-like_sf"/>
</dbReference>
<evidence type="ECO:0000259" key="7">
    <source>
        <dbReference type="PROSITE" id="PS50045"/>
    </source>
</evidence>
<dbReference type="KEGG" id="msil:METEAL_36380"/>
<gene>
    <name evidence="8" type="ORF">METEAL_36380</name>
</gene>
<dbReference type="Gene3D" id="3.30.450.40">
    <property type="match status" value="1"/>
</dbReference>
<dbReference type="InterPro" id="IPR025943">
    <property type="entry name" value="Sigma_54_int_dom_ATP-bd_2"/>
</dbReference>
<dbReference type="InterPro" id="IPR002197">
    <property type="entry name" value="HTH_Fis"/>
</dbReference>
<keyword evidence="3" id="KW-0805">Transcription regulation</keyword>
<dbReference type="Proteomes" id="UP001238179">
    <property type="component" value="Chromosome"/>
</dbReference>
<name>A0AA48K9Y6_9BACT</name>
<keyword evidence="5" id="KW-0010">Activator</keyword>
<dbReference type="InterPro" id="IPR058031">
    <property type="entry name" value="AAA_lid_NorR"/>
</dbReference>
<evidence type="ECO:0000256" key="4">
    <source>
        <dbReference type="ARBA" id="ARBA00023125"/>
    </source>
</evidence>
<dbReference type="EMBL" id="AP027080">
    <property type="protein sequence ID" value="BDU74464.1"/>
    <property type="molecule type" value="Genomic_DNA"/>
</dbReference>
<dbReference type="SUPFAM" id="SSF55781">
    <property type="entry name" value="GAF domain-like"/>
    <property type="match status" value="1"/>
</dbReference>
<dbReference type="PANTHER" id="PTHR32071">
    <property type="entry name" value="TRANSCRIPTIONAL REGULATORY PROTEIN"/>
    <property type="match status" value="1"/>
</dbReference>
<evidence type="ECO:0000256" key="1">
    <source>
        <dbReference type="ARBA" id="ARBA00022741"/>
    </source>
</evidence>
<evidence type="ECO:0000313" key="8">
    <source>
        <dbReference type="EMBL" id="BDU74464.1"/>
    </source>
</evidence>
<feature type="domain" description="Sigma-54 factor interaction" evidence="7">
    <location>
        <begin position="198"/>
        <end position="427"/>
    </location>
</feature>
<dbReference type="InterPro" id="IPR027417">
    <property type="entry name" value="P-loop_NTPase"/>
</dbReference>
<dbReference type="Pfam" id="PF25601">
    <property type="entry name" value="AAA_lid_14"/>
    <property type="match status" value="1"/>
</dbReference>
<dbReference type="PROSITE" id="PS00676">
    <property type="entry name" value="SIGMA54_INTERACT_2"/>
    <property type="match status" value="1"/>
</dbReference>
<dbReference type="RefSeq" id="WP_316413140.1">
    <property type="nucleotide sequence ID" value="NZ_AP027080.1"/>
</dbReference>
<dbReference type="SUPFAM" id="SSF46689">
    <property type="entry name" value="Homeodomain-like"/>
    <property type="match status" value="1"/>
</dbReference>
<dbReference type="GO" id="GO:0006355">
    <property type="term" value="P:regulation of DNA-templated transcription"/>
    <property type="evidence" value="ECO:0007669"/>
    <property type="project" value="InterPro"/>
</dbReference>
<keyword evidence="1" id="KW-0547">Nucleotide-binding</keyword>
<dbReference type="InterPro" id="IPR002078">
    <property type="entry name" value="Sigma_54_int"/>
</dbReference>
<dbReference type="GO" id="GO:0005524">
    <property type="term" value="F:ATP binding"/>
    <property type="evidence" value="ECO:0007669"/>
    <property type="project" value="UniProtKB-KW"/>
</dbReference>
<dbReference type="AlphaFoldDB" id="A0AA48K9Y6"/>
<dbReference type="InterPro" id="IPR029016">
    <property type="entry name" value="GAF-like_dom_sf"/>
</dbReference>
<proteinExistence type="predicted"/>